<keyword evidence="2" id="KW-0217">Developmental protein</keyword>
<evidence type="ECO:0000313" key="9">
    <source>
        <dbReference type="Proteomes" id="UP000655588"/>
    </source>
</evidence>
<name>A0A833RS36_9HYME</name>
<evidence type="ECO:0000313" key="8">
    <source>
        <dbReference type="EMBL" id="KAF3426533.1"/>
    </source>
</evidence>
<evidence type="ECO:0000256" key="3">
    <source>
        <dbReference type="ARBA" id="ARBA00022723"/>
    </source>
</evidence>
<feature type="compositionally biased region" description="Polar residues" evidence="6">
    <location>
        <begin position="276"/>
        <end position="288"/>
    </location>
</feature>
<evidence type="ECO:0000256" key="1">
    <source>
        <dbReference type="ARBA" id="ARBA00004123"/>
    </source>
</evidence>
<dbReference type="Proteomes" id="UP000655588">
    <property type="component" value="Unassembled WGS sequence"/>
</dbReference>
<dbReference type="PROSITE" id="PS50097">
    <property type="entry name" value="BTB"/>
    <property type="match status" value="1"/>
</dbReference>
<feature type="region of interest" description="Disordered" evidence="6">
    <location>
        <begin position="211"/>
        <end position="288"/>
    </location>
</feature>
<dbReference type="Gene3D" id="3.30.710.10">
    <property type="entry name" value="Potassium Channel Kv1.1, Chain A"/>
    <property type="match status" value="1"/>
</dbReference>
<dbReference type="GO" id="GO:0030707">
    <property type="term" value="P:follicle cell of egg chamber development"/>
    <property type="evidence" value="ECO:0007669"/>
    <property type="project" value="UniProtKB-ARBA"/>
</dbReference>
<feature type="compositionally biased region" description="Basic and acidic residues" evidence="6">
    <location>
        <begin position="252"/>
        <end position="267"/>
    </location>
</feature>
<dbReference type="CDD" id="cd18315">
    <property type="entry name" value="BTB_POZ_BAB-like"/>
    <property type="match status" value="1"/>
</dbReference>
<dbReference type="InterPro" id="IPR011333">
    <property type="entry name" value="SKP1/BTB/POZ_sf"/>
</dbReference>
<dbReference type="Pfam" id="PF00651">
    <property type="entry name" value="BTB"/>
    <property type="match status" value="1"/>
</dbReference>
<evidence type="ECO:0000256" key="6">
    <source>
        <dbReference type="SAM" id="MobiDB-lite"/>
    </source>
</evidence>
<dbReference type="InterPro" id="IPR000210">
    <property type="entry name" value="BTB/POZ_dom"/>
</dbReference>
<accession>A0A833RS36</accession>
<dbReference type="SMART" id="SM00225">
    <property type="entry name" value="BTB"/>
    <property type="match status" value="1"/>
</dbReference>
<comment type="caution">
    <text evidence="8">The sequence shown here is derived from an EMBL/GenBank/DDBJ whole genome shotgun (WGS) entry which is preliminary data.</text>
</comment>
<dbReference type="SUPFAM" id="SSF54695">
    <property type="entry name" value="POZ domain"/>
    <property type="match status" value="1"/>
</dbReference>
<dbReference type="FunFam" id="3.30.710.10:FF:000118">
    <property type="entry name" value="Abrupt, isoform B"/>
    <property type="match status" value="1"/>
</dbReference>
<protein>
    <recommendedName>
        <fullName evidence="7">BTB domain-containing protein</fullName>
    </recommendedName>
</protein>
<dbReference type="GO" id="GO:0005634">
    <property type="term" value="C:nucleus"/>
    <property type="evidence" value="ECO:0007669"/>
    <property type="project" value="UniProtKB-SubCell"/>
</dbReference>
<keyword evidence="5" id="KW-0539">Nucleus</keyword>
<keyword evidence="9" id="KW-1185">Reference proteome</keyword>
<sequence length="509" mass="55371">MPFYLDRFCHRINFGIKGLTSWWWWWWWLMLAGGGGGAGGAGGGGGGGGGGCAGGGGGVSVERSGERGFAFRNITMVDTQHFCLRWNNYQSSITSAFENLRDDEDFVDVTLACDGKSLKAHRVVLSACSPYFRELLKSTPCKHPVIVLQDVAFSDLHALVEFIYHGEVNVHQRSLSSFLKTAEVLRVSGLTQQADQTDRDELSHVRALAAGGNHLPFHEKSEESFPRGGSPPTPVTPTPTTVQQLLRRAQIRRNERRTPDPHDESAKKPRVPSPPLNNNDATPTDFSMVKNNHLSSKVEGNGVHEENSPLEDNIKCEPLELTGGNSGNGGNNEDSSDSGAAASDRPPASASSNEHEVESEHTSTPNFLPETKIFPTPGSFNFSMAALTEHTPLSGWTAFARGLLTLELRRVQKSGFIIRAKFHIFYLLHHLLTANSHVCFLERIIPGTAVVRSLAAKERSLLRVTIVKFPGLGHGLQPPDLAGTSQDSLSSRVEQGLTPCGNIQKVLVT</sequence>
<dbReference type="GO" id="GO:0048813">
    <property type="term" value="P:dendrite morphogenesis"/>
    <property type="evidence" value="ECO:0007669"/>
    <property type="project" value="UniProtKB-ARBA"/>
</dbReference>
<gene>
    <name evidence="8" type="ORF">E2986_13534</name>
</gene>
<evidence type="ECO:0000256" key="5">
    <source>
        <dbReference type="ARBA" id="ARBA00023242"/>
    </source>
</evidence>
<evidence type="ECO:0000256" key="4">
    <source>
        <dbReference type="ARBA" id="ARBA00022737"/>
    </source>
</evidence>
<evidence type="ECO:0000256" key="2">
    <source>
        <dbReference type="ARBA" id="ARBA00022473"/>
    </source>
</evidence>
<feature type="region of interest" description="Disordered" evidence="6">
    <location>
        <begin position="316"/>
        <end position="370"/>
    </location>
</feature>
<dbReference type="PANTHER" id="PTHR23110:SF99">
    <property type="entry name" value="BROAD-COMPLEX CORE PROTEIN ISOFORM 6"/>
    <property type="match status" value="1"/>
</dbReference>
<reference evidence="8" key="1">
    <citation type="submission" date="2019-11" db="EMBL/GenBank/DDBJ databases">
        <title>The nuclear and mitochondrial genomes of Frieseomelitta varia - a highly eusocial stingless bee (Meliponini) with a permanently sterile worker caste.</title>
        <authorList>
            <person name="Freitas F.C.P."/>
            <person name="Lourenco A.P."/>
            <person name="Nunes F.M.F."/>
            <person name="Paschoal A.R."/>
            <person name="Abreu F.C.P."/>
            <person name="Barbin F.O."/>
            <person name="Bataglia L."/>
            <person name="Cardoso-Junior C.A.M."/>
            <person name="Cervoni M.S."/>
            <person name="Silva S.R."/>
            <person name="Dalarmi F."/>
            <person name="Del Lama M.A."/>
            <person name="Depintor T.S."/>
            <person name="Ferreira K.M."/>
            <person name="Goria P.S."/>
            <person name="Jaskot M.C."/>
            <person name="Lago D.C."/>
            <person name="Luna-Lucena D."/>
            <person name="Moda L.M."/>
            <person name="Nascimento L."/>
            <person name="Pedrino M."/>
            <person name="Rabico F.O."/>
            <person name="Sanches F.C."/>
            <person name="Santos D.E."/>
            <person name="Santos C.G."/>
            <person name="Vieira J."/>
            <person name="Lopes T.F."/>
            <person name="Barchuk A.R."/>
            <person name="Hartfelder K."/>
            <person name="Simoes Z.L.P."/>
            <person name="Bitondi M.M.G."/>
            <person name="Pinheiro D.G."/>
        </authorList>
    </citation>
    <scope>NUCLEOTIDE SEQUENCE</scope>
    <source>
        <strain evidence="8">USP_RPSP 00005682</strain>
        <tissue evidence="8">Whole individual</tissue>
    </source>
</reference>
<dbReference type="InterPro" id="IPR051095">
    <property type="entry name" value="Dros_DevTransReg"/>
</dbReference>
<evidence type="ECO:0000259" key="7">
    <source>
        <dbReference type="PROSITE" id="PS50097"/>
    </source>
</evidence>
<feature type="domain" description="BTB" evidence="7">
    <location>
        <begin position="107"/>
        <end position="172"/>
    </location>
</feature>
<dbReference type="GO" id="GO:0007423">
    <property type="term" value="P:sensory organ development"/>
    <property type="evidence" value="ECO:0007669"/>
    <property type="project" value="UniProtKB-ARBA"/>
</dbReference>
<keyword evidence="3" id="KW-0479">Metal-binding</keyword>
<feature type="compositionally biased region" description="Basic and acidic residues" evidence="6">
    <location>
        <begin position="216"/>
        <end position="225"/>
    </location>
</feature>
<dbReference type="GO" id="GO:0061061">
    <property type="term" value="P:muscle structure development"/>
    <property type="evidence" value="ECO:0007669"/>
    <property type="project" value="UniProtKB-ARBA"/>
</dbReference>
<dbReference type="GO" id="GO:0006357">
    <property type="term" value="P:regulation of transcription by RNA polymerase II"/>
    <property type="evidence" value="ECO:0007669"/>
    <property type="project" value="TreeGrafter"/>
</dbReference>
<comment type="subcellular location">
    <subcellularLocation>
        <location evidence="1">Nucleus</location>
    </subcellularLocation>
</comment>
<feature type="compositionally biased region" description="Low complexity" evidence="6">
    <location>
        <begin position="331"/>
        <end position="352"/>
    </location>
</feature>
<dbReference type="AlphaFoldDB" id="A0A833RS36"/>
<dbReference type="GO" id="GO:0046872">
    <property type="term" value="F:metal ion binding"/>
    <property type="evidence" value="ECO:0007669"/>
    <property type="project" value="UniProtKB-KW"/>
</dbReference>
<dbReference type="PANTHER" id="PTHR23110">
    <property type="entry name" value="BTB DOMAIN TRANSCRIPTION FACTOR"/>
    <property type="match status" value="1"/>
</dbReference>
<organism evidence="8 9">
    <name type="scientific">Frieseomelitta varia</name>
    <dbReference type="NCBI Taxonomy" id="561572"/>
    <lineage>
        <taxon>Eukaryota</taxon>
        <taxon>Metazoa</taxon>
        <taxon>Ecdysozoa</taxon>
        <taxon>Arthropoda</taxon>
        <taxon>Hexapoda</taxon>
        <taxon>Insecta</taxon>
        <taxon>Pterygota</taxon>
        <taxon>Neoptera</taxon>
        <taxon>Endopterygota</taxon>
        <taxon>Hymenoptera</taxon>
        <taxon>Apocrita</taxon>
        <taxon>Aculeata</taxon>
        <taxon>Apoidea</taxon>
        <taxon>Anthophila</taxon>
        <taxon>Apidae</taxon>
        <taxon>Frieseomelitta</taxon>
    </lineage>
</organism>
<proteinExistence type="predicted"/>
<keyword evidence="4" id="KW-0677">Repeat</keyword>
<dbReference type="EMBL" id="WNWW01000313">
    <property type="protein sequence ID" value="KAF3426533.1"/>
    <property type="molecule type" value="Genomic_DNA"/>
</dbReference>